<gene>
    <name evidence="1" type="ORF">MMELEA_01890</name>
</gene>
<evidence type="ECO:0000313" key="2">
    <source>
        <dbReference type="Proteomes" id="UP000033750"/>
    </source>
</evidence>
<dbReference type="PATRIC" id="fig|1264554.4.peg.214"/>
<dbReference type="EMBL" id="JZXN01000017">
    <property type="protein sequence ID" value="KKB26798.1"/>
    <property type="molecule type" value="Genomic_DNA"/>
</dbReference>
<reference evidence="1 2" key="1">
    <citation type="submission" date="2015-03" db="EMBL/GenBank/DDBJ databases">
        <title>Genome sequence of Mycoplasma meleagridis strain ATCC 25294.</title>
        <authorList>
            <person name="Yacoub E."/>
            <person name="Blanchard A."/>
            <person name="Sirand-Pugnet P."/>
            <person name="Mardassi B.B.A."/>
        </authorList>
    </citation>
    <scope>NUCLEOTIDE SEQUENCE [LARGE SCALE GENOMIC DNA]</scope>
    <source>
        <strain evidence="1 2">ATCC 25294</strain>
    </source>
</reference>
<dbReference type="RefSeq" id="WP_046097130.1">
    <property type="nucleotide sequence ID" value="NZ_JZXN01000017.1"/>
</dbReference>
<protein>
    <recommendedName>
        <fullName evidence="3">Gcp-like domain-containing protein</fullName>
    </recommendedName>
</protein>
<dbReference type="Gene3D" id="3.30.420.40">
    <property type="match status" value="1"/>
</dbReference>
<proteinExistence type="predicted"/>
<sequence length="187" mass="22571">MNLYLDTSNEDFALAIFDSNYQLIDKIVLENYPKKVELIDKYIRSFLDKYNYKIDEFSNFFLNIGPGYFTGVRISLVYLRTIALLKNINLRTTSIFEILLLQNPFENDFYVNASGNKNYFYHRKNYFDIKDVEVRINDKKTNFKKIDFDKFFNNFSFYLSVFKYHTNLLEIDPYYIKMPQIGQRKDK</sequence>
<name>A0A0F5H0R8_9BACT</name>
<organism evidence="1 2">
    <name type="scientific">Mycoplasmopsis meleagridis ATCC 25294</name>
    <dbReference type="NCBI Taxonomy" id="1264554"/>
    <lineage>
        <taxon>Bacteria</taxon>
        <taxon>Bacillati</taxon>
        <taxon>Mycoplasmatota</taxon>
        <taxon>Mycoplasmoidales</taxon>
        <taxon>Metamycoplasmataceae</taxon>
        <taxon>Mycoplasmopsis</taxon>
    </lineage>
</organism>
<dbReference type="InterPro" id="IPR043129">
    <property type="entry name" value="ATPase_NBD"/>
</dbReference>
<keyword evidence="2" id="KW-1185">Reference proteome</keyword>
<accession>A0A0F5H0R8</accession>
<dbReference type="Proteomes" id="UP000033750">
    <property type="component" value="Unassembled WGS sequence"/>
</dbReference>
<comment type="caution">
    <text evidence="1">The sequence shown here is derived from an EMBL/GenBank/DDBJ whole genome shotgun (WGS) entry which is preliminary data.</text>
</comment>
<dbReference type="AlphaFoldDB" id="A0A0F5H0R8"/>
<dbReference type="SUPFAM" id="SSF53067">
    <property type="entry name" value="Actin-like ATPase domain"/>
    <property type="match status" value="1"/>
</dbReference>
<dbReference type="OrthoDB" id="9784166at2"/>
<evidence type="ECO:0008006" key="3">
    <source>
        <dbReference type="Google" id="ProtNLM"/>
    </source>
</evidence>
<evidence type="ECO:0000313" key="1">
    <source>
        <dbReference type="EMBL" id="KKB26798.1"/>
    </source>
</evidence>
<dbReference type="STRING" id="29561.MM26B8_03860"/>